<dbReference type="PRINTS" id="PR00405">
    <property type="entry name" value="REVINTRACTNG"/>
</dbReference>
<feature type="compositionally biased region" description="Acidic residues" evidence="8">
    <location>
        <begin position="610"/>
        <end position="624"/>
    </location>
</feature>
<keyword evidence="11" id="KW-1185">Reference proteome</keyword>
<dbReference type="InterPro" id="IPR012677">
    <property type="entry name" value="Nucleotide-bd_a/b_plait_sf"/>
</dbReference>
<feature type="compositionally biased region" description="Pro residues" evidence="8">
    <location>
        <begin position="755"/>
        <end position="774"/>
    </location>
</feature>
<dbReference type="InterPro" id="IPR050666">
    <property type="entry name" value="ESRP"/>
</dbReference>
<dbReference type="Proteomes" id="UP000198287">
    <property type="component" value="Unassembled WGS sequence"/>
</dbReference>
<keyword evidence="4 7" id="KW-0863">Zinc-finger</keyword>
<feature type="region of interest" description="Disordered" evidence="8">
    <location>
        <begin position="602"/>
        <end position="626"/>
    </location>
</feature>
<evidence type="ECO:0000256" key="6">
    <source>
        <dbReference type="ARBA" id="ARBA00022884"/>
    </source>
</evidence>
<dbReference type="FunFam" id="3.30.70.330:FF:000041">
    <property type="entry name" value="Epithelial splicing regulatory protein 1"/>
    <property type="match status" value="1"/>
</dbReference>
<organism evidence="10 11">
    <name type="scientific">Folsomia candida</name>
    <name type="common">Springtail</name>
    <dbReference type="NCBI Taxonomy" id="158441"/>
    <lineage>
        <taxon>Eukaryota</taxon>
        <taxon>Metazoa</taxon>
        <taxon>Ecdysozoa</taxon>
        <taxon>Arthropoda</taxon>
        <taxon>Hexapoda</taxon>
        <taxon>Collembola</taxon>
        <taxon>Entomobryomorpha</taxon>
        <taxon>Isotomoidea</taxon>
        <taxon>Isotomidae</taxon>
        <taxon>Proisotominae</taxon>
        <taxon>Folsomia</taxon>
    </lineage>
</organism>
<evidence type="ECO:0000256" key="1">
    <source>
        <dbReference type="ARBA" id="ARBA00022468"/>
    </source>
</evidence>
<keyword evidence="2" id="KW-0479">Metal-binding</keyword>
<evidence type="ECO:0000256" key="5">
    <source>
        <dbReference type="ARBA" id="ARBA00022833"/>
    </source>
</evidence>
<comment type="caution">
    <text evidence="10">The sequence shown here is derived from an EMBL/GenBank/DDBJ whole genome shotgun (WGS) entry which is preliminary data.</text>
</comment>
<dbReference type="CDD" id="cd08839">
    <property type="entry name" value="ArfGap_SMAP"/>
    <property type="match status" value="1"/>
</dbReference>
<dbReference type="SUPFAM" id="SSF57863">
    <property type="entry name" value="ArfGap/RecO-like zinc finger"/>
    <property type="match status" value="1"/>
</dbReference>
<feature type="compositionally biased region" description="Low complexity" evidence="8">
    <location>
        <begin position="704"/>
        <end position="718"/>
    </location>
</feature>
<dbReference type="GO" id="GO:0008270">
    <property type="term" value="F:zinc ion binding"/>
    <property type="evidence" value="ECO:0007669"/>
    <property type="project" value="UniProtKB-KW"/>
</dbReference>
<gene>
    <name evidence="10" type="ORF">Fcan01_02271</name>
</gene>
<name>A0A226EY31_FOLCA</name>
<dbReference type="PANTHER" id="PTHR13976">
    <property type="entry name" value="HETEROGENEOUS NUCLEAR RIBONUCLEOPROTEIN-RELATED"/>
    <property type="match status" value="1"/>
</dbReference>
<dbReference type="InterPro" id="IPR000504">
    <property type="entry name" value="RRM_dom"/>
</dbReference>
<keyword evidence="5" id="KW-0862">Zinc</keyword>
<dbReference type="InterPro" id="IPR044732">
    <property type="entry name" value="ArfGAP_SMAP1-like"/>
</dbReference>
<sequence length="983" mass="110516">MSTKLEKERVKLIQEKCQQMLNEMLRDEDNKYCGDCDAKGPRWASWNLGIFLCIRCAGIHRNLGVHISKVKSVNLDTWTPEQVVSMNNMGNSRGRAVYEANIPDTFRRPQTDTTLENFIRAKYEHKKYIAKEFVPTVVGRVDWTHEIDELIAAKSKKKLHPPNNSILFPKLTIAGGATTPTPAPKPEPKEIPVQEPKVESLFDLNDIVISSVDTTQAATQQQNQQLLQDLSISTGMSPYPLTLTTLTFLSALHSFLHGATTFNYLLNPHYHHYLFITQRDSLGSESFEGLRNVGDDESPVVVVRVVELGEEEENQGGVLNIKIPCETEPPSTLTKFLGGFDDPAAETLPLDQAMDKIRTLYPLHTPITLGHHPLRQCLLPRLQSIREDFSCFHEYVDFFNLFSGGGASSGGETEPSEDADVMEWMLGVVRGRILIKSRGKKSWRSWSRGFGEVFMLFFSEFVLIEELHSTKTDYIDPSTVIRARGLPWQSSDQDVARFFRGLDIARGGVALCLSSQGRRNGEALVRFTTSTQRDMALKRHKHHIGSRYIEVYRASGEDFINVAGGTNNEATTFLSRGGHVILRMRGLPYDCSAKQVLEFFKNTSNNNNEENSDENGNDQEESDDGIPVHCGEDGVLFVKRVDGRATGDAFVLFESEEDGAKALLKHKEVIGARYIELFKSTTAEVQQVLNRCLEPPQLLKHHPSSSSPSPHTQHLLSSPHHHPHHHHHPTHQLLSPLLLPQQQLSPLLHLSPTAPVVPQPQPPPPQQQPAPPPQQIITSGTRKDCIRLRGLPYEAQVEHILEFLGEHAKNIVYRGVHMVYNAQGQPSGEAFIQMDSEPSAFLASTQKHHRYMLHFKKQRYIEVFQCSGDDMNLVLTGGQISPPLGLPSPHHHLINQLHHHQQLLSPPQQQLLSPPQLPSLLHHHPHQQQLLLGSGGVGGSTVNGMLTFPMMNTLFHNNNKRRWDQAFLAQQQIAEEIKRGFFR</sequence>
<dbReference type="SMART" id="SM00360">
    <property type="entry name" value="RRM"/>
    <property type="match status" value="3"/>
</dbReference>
<evidence type="ECO:0000256" key="2">
    <source>
        <dbReference type="ARBA" id="ARBA00022723"/>
    </source>
</evidence>
<dbReference type="OrthoDB" id="431068at2759"/>
<accession>A0A226EY31</accession>
<evidence type="ECO:0000256" key="7">
    <source>
        <dbReference type="PROSITE-ProRule" id="PRU00288"/>
    </source>
</evidence>
<dbReference type="AlphaFoldDB" id="A0A226EY31"/>
<proteinExistence type="predicted"/>
<dbReference type="Pfam" id="PF01412">
    <property type="entry name" value="ArfGap"/>
    <property type="match status" value="1"/>
</dbReference>
<dbReference type="Gene3D" id="1.10.220.150">
    <property type="entry name" value="Arf GTPase activating protein"/>
    <property type="match status" value="1"/>
</dbReference>
<evidence type="ECO:0000256" key="8">
    <source>
        <dbReference type="SAM" id="MobiDB-lite"/>
    </source>
</evidence>
<dbReference type="FunFam" id="1.10.220.150:FF:000009">
    <property type="entry name" value="stromal membrane-associated protein 1 isoform X1"/>
    <property type="match status" value="1"/>
</dbReference>
<dbReference type="Gene3D" id="3.30.70.330">
    <property type="match status" value="3"/>
</dbReference>
<keyword evidence="3" id="KW-0677">Repeat</keyword>
<feature type="region of interest" description="Disordered" evidence="8">
    <location>
        <begin position="751"/>
        <end position="778"/>
    </location>
</feature>
<dbReference type="PROSITE" id="PS50115">
    <property type="entry name" value="ARFGAP"/>
    <property type="match status" value="1"/>
</dbReference>
<feature type="compositionally biased region" description="Basic residues" evidence="8">
    <location>
        <begin position="719"/>
        <end position="730"/>
    </location>
</feature>
<dbReference type="EMBL" id="LNIX01000001">
    <property type="protein sequence ID" value="OXA62077.1"/>
    <property type="molecule type" value="Genomic_DNA"/>
</dbReference>
<protein>
    <submittedName>
        <fullName evidence="10">RNA-binding protein fusilli</fullName>
    </submittedName>
</protein>
<dbReference type="GO" id="GO:0005096">
    <property type="term" value="F:GTPase activator activity"/>
    <property type="evidence" value="ECO:0007669"/>
    <property type="project" value="UniProtKB-KW"/>
</dbReference>
<feature type="domain" description="Arf-GAP" evidence="9">
    <location>
        <begin position="18"/>
        <end position="136"/>
    </location>
</feature>
<reference evidence="10 11" key="1">
    <citation type="submission" date="2015-12" db="EMBL/GenBank/DDBJ databases">
        <title>The genome of Folsomia candida.</title>
        <authorList>
            <person name="Faddeeva A."/>
            <person name="Derks M.F."/>
            <person name="Anvar Y."/>
            <person name="Smit S."/>
            <person name="Van Straalen N."/>
            <person name="Roelofs D."/>
        </authorList>
    </citation>
    <scope>NUCLEOTIDE SEQUENCE [LARGE SCALE GENOMIC DNA]</scope>
    <source>
        <strain evidence="10 11">VU population</strain>
        <tissue evidence="10">Whole body</tissue>
    </source>
</reference>
<dbReference type="InterPro" id="IPR038508">
    <property type="entry name" value="ArfGAP_dom_sf"/>
</dbReference>
<dbReference type="InterPro" id="IPR035979">
    <property type="entry name" value="RBD_domain_sf"/>
</dbReference>
<dbReference type="InterPro" id="IPR037278">
    <property type="entry name" value="ARFGAP/RecO"/>
</dbReference>
<dbReference type="STRING" id="158441.A0A226EY31"/>
<dbReference type="InterPro" id="IPR001164">
    <property type="entry name" value="ArfGAP_dom"/>
</dbReference>
<feature type="region of interest" description="Disordered" evidence="8">
    <location>
        <begin position="697"/>
        <end position="733"/>
    </location>
</feature>
<keyword evidence="6" id="KW-0694">RNA-binding</keyword>
<evidence type="ECO:0000256" key="3">
    <source>
        <dbReference type="ARBA" id="ARBA00022737"/>
    </source>
</evidence>
<evidence type="ECO:0000256" key="4">
    <source>
        <dbReference type="ARBA" id="ARBA00022771"/>
    </source>
</evidence>
<keyword evidence="1" id="KW-0343">GTPase activation</keyword>
<dbReference type="SUPFAM" id="SSF54928">
    <property type="entry name" value="RNA-binding domain, RBD"/>
    <property type="match status" value="3"/>
</dbReference>
<dbReference type="GO" id="GO:0003723">
    <property type="term" value="F:RNA binding"/>
    <property type="evidence" value="ECO:0007669"/>
    <property type="project" value="UniProtKB-KW"/>
</dbReference>
<evidence type="ECO:0000259" key="9">
    <source>
        <dbReference type="PROSITE" id="PS50115"/>
    </source>
</evidence>
<evidence type="ECO:0000313" key="10">
    <source>
        <dbReference type="EMBL" id="OXA62077.1"/>
    </source>
</evidence>
<dbReference type="SMART" id="SM00105">
    <property type="entry name" value="ArfGap"/>
    <property type="match status" value="1"/>
</dbReference>
<evidence type="ECO:0000313" key="11">
    <source>
        <dbReference type="Proteomes" id="UP000198287"/>
    </source>
</evidence>